<dbReference type="PANTHER" id="PTHR11785">
    <property type="entry name" value="AMINO ACID TRANSPORTER"/>
    <property type="match status" value="1"/>
</dbReference>
<dbReference type="GO" id="GO:0015179">
    <property type="term" value="F:L-amino acid transmembrane transporter activity"/>
    <property type="evidence" value="ECO:0007669"/>
    <property type="project" value="TreeGrafter"/>
</dbReference>
<comment type="caution">
    <text evidence="6">The sequence shown here is derived from an EMBL/GenBank/DDBJ whole genome shotgun (WGS) entry which is preliminary data.</text>
</comment>
<dbReference type="EMBL" id="JQDR03005905">
    <property type="protein sequence ID" value="KAA0201027.1"/>
    <property type="molecule type" value="Genomic_DNA"/>
</dbReference>
<comment type="subcellular location">
    <subcellularLocation>
        <location evidence="1">Membrane</location>
        <topology evidence="1">Multi-pass membrane protein</topology>
    </subcellularLocation>
</comment>
<reference evidence="6" key="3">
    <citation type="submission" date="2019-06" db="EMBL/GenBank/DDBJ databases">
        <authorList>
            <person name="Poynton C."/>
            <person name="Hasenbein S."/>
            <person name="Benoit J.B."/>
            <person name="Sepulveda M.S."/>
            <person name="Poelchau M.F."/>
            <person name="Murali S.C."/>
            <person name="Chen S."/>
            <person name="Glastad K.M."/>
            <person name="Werren J.H."/>
            <person name="Vineis J.H."/>
            <person name="Bowen J.L."/>
            <person name="Friedrich M."/>
            <person name="Jones J."/>
            <person name="Robertson H.M."/>
            <person name="Feyereisen R."/>
            <person name="Mechler-Hickson A."/>
            <person name="Mathers N."/>
            <person name="Lee C.E."/>
            <person name="Colbourne J.K."/>
            <person name="Biales A."/>
            <person name="Johnston J.S."/>
            <person name="Wellborn G.A."/>
            <person name="Rosendale A.J."/>
            <person name="Cridge A.G."/>
            <person name="Munoz-Torres M.C."/>
            <person name="Bain P.A."/>
            <person name="Manny A.R."/>
            <person name="Major K.M."/>
            <person name="Lambert F.N."/>
            <person name="Vulpe C.D."/>
            <person name="Tuck P."/>
            <person name="Blalock B.J."/>
            <person name="Lin Y.-Y."/>
            <person name="Smith M.E."/>
            <person name="Ochoa-Acuna H."/>
            <person name="Chen M.-J.M."/>
            <person name="Childers C.P."/>
            <person name="Qu J."/>
            <person name="Dugan S."/>
            <person name="Lee S.L."/>
            <person name="Chao H."/>
            <person name="Dinh H."/>
            <person name="Han Y."/>
            <person name="Doddapaneni H."/>
            <person name="Worley K.C."/>
            <person name="Muzny D.M."/>
            <person name="Gibbs R.A."/>
            <person name="Richards S."/>
        </authorList>
    </citation>
    <scope>NUCLEOTIDE SEQUENCE</scope>
    <source>
        <strain evidence="6">HAZT.00-mixed</strain>
        <tissue evidence="6">Whole organism</tissue>
    </source>
</reference>
<protein>
    <recommendedName>
        <fullName evidence="7">Amino acid permease/ SLC12A domain-containing protein</fullName>
    </recommendedName>
</protein>
<evidence type="ECO:0008006" key="7">
    <source>
        <dbReference type="Google" id="ProtNLM"/>
    </source>
</evidence>
<dbReference type="PANTHER" id="PTHR11785:SF512">
    <property type="entry name" value="SOBREMESA, ISOFORM B"/>
    <property type="match status" value="1"/>
</dbReference>
<evidence type="ECO:0000256" key="5">
    <source>
        <dbReference type="SAM" id="Phobius"/>
    </source>
</evidence>
<gene>
    <name evidence="6" type="ORF">HAZT_HAZT011529</name>
</gene>
<dbReference type="InterPro" id="IPR050598">
    <property type="entry name" value="AminoAcid_Transporter"/>
</dbReference>
<dbReference type="Pfam" id="PF13520">
    <property type="entry name" value="AA_permease_2"/>
    <property type="match status" value="2"/>
</dbReference>
<dbReference type="Proteomes" id="UP000711488">
    <property type="component" value="Unassembled WGS sequence"/>
</dbReference>
<accession>A0A6A0H605</accession>
<dbReference type="AlphaFoldDB" id="A0A6A0H605"/>
<feature type="non-terminal residue" evidence="6">
    <location>
        <position position="321"/>
    </location>
</feature>
<dbReference type="Gene3D" id="1.20.1740.10">
    <property type="entry name" value="Amino acid/polyamine transporter I"/>
    <property type="match status" value="2"/>
</dbReference>
<reference evidence="6" key="1">
    <citation type="submission" date="2014-08" db="EMBL/GenBank/DDBJ databases">
        <authorList>
            <person name="Murali S."/>
            <person name="Richards S."/>
            <person name="Bandaranaike D."/>
            <person name="Bellair M."/>
            <person name="Blankenburg K."/>
            <person name="Chao H."/>
            <person name="Dinh H."/>
            <person name="Doddapaneni H."/>
            <person name="Dugan-Rocha S."/>
            <person name="Elkadiri S."/>
            <person name="Gnanaolivu R."/>
            <person name="Hughes D."/>
            <person name="Lee S."/>
            <person name="Li M."/>
            <person name="Ming W."/>
            <person name="Munidasa M."/>
            <person name="Muniz J."/>
            <person name="Nguyen L."/>
            <person name="Osuji N."/>
            <person name="Pu L.-L."/>
            <person name="Puazo M."/>
            <person name="Skinner E."/>
            <person name="Qu C."/>
            <person name="Quiroz J."/>
            <person name="Raj R."/>
            <person name="Weissenberger G."/>
            <person name="Xin Y."/>
            <person name="Zou X."/>
            <person name="Han Y."/>
            <person name="Worley K."/>
            <person name="Muzny D."/>
            <person name="Gibbs R."/>
        </authorList>
    </citation>
    <scope>NUCLEOTIDE SEQUENCE</scope>
    <source>
        <strain evidence="6">HAZT.00-mixed</strain>
        <tissue evidence="6">Whole organism</tissue>
    </source>
</reference>
<sequence>MIGSGIFVSPQGVLQRTKSVGLSLLIWGLCGVLSMLGALCYAELGTALPESGAEYAYFLEAFAPVKKRKEKVFSDEGVQNFVFSSDEKFEDSRSSHGARTRAILTGPSASQTSYHNIRQNVHHPKTLANKVQNVHHSLDIVPLISHSPGSADHVHQLLLGNPGHQGAECVHGDQAAGDPRDRRWWDHKLAKGNTQYLATGFTGSTNKLGDVATAFYSGLWAYDGWTNLNNVTEELKEPAINLPRAIMIALPTVTLCYMLVNVSYLAVLSPDELLASETVAAVINVYGHVLLGTAGKLVMILAVVLSTFGAASCHAFTSARW</sequence>
<organism evidence="6">
    <name type="scientific">Hyalella azteca</name>
    <name type="common">Amphipod</name>
    <dbReference type="NCBI Taxonomy" id="294128"/>
    <lineage>
        <taxon>Eukaryota</taxon>
        <taxon>Metazoa</taxon>
        <taxon>Ecdysozoa</taxon>
        <taxon>Arthropoda</taxon>
        <taxon>Crustacea</taxon>
        <taxon>Multicrustacea</taxon>
        <taxon>Malacostraca</taxon>
        <taxon>Eumalacostraca</taxon>
        <taxon>Peracarida</taxon>
        <taxon>Amphipoda</taxon>
        <taxon>Senticaudata</taxon>
        <taxon>Talitrida</taxon>
        <taxon>Talitroidea</taxon>
        <taxon>Hyalellidae</taxon>
        <taxon>Hyalella</taxon>
    </lineage>
</organism>
<dbReference type="GO" id="GO:0016020">
    <property type="term" value="C:membrane"/>
    <property type="evidence" value="ECO:0007669"/>
    <property type="project" value="UniProtKB-SubCell"/>
</dbReference>
<proteinExistence type="predicted"/>
<evidence type="ECO:0000256" key="2">
    <source>
        <dbReference type="ARBA" id="ARBA00022692"/>
    </source>
</evidence>
<keyword evidence="2 5" id="KW-0812">Transmembrane</keyword>
<feature type="transmembrane region" description="Helical" evidence="5">
    <location>
        <begin position="245"/>
        <end position="267"/>
    </location>
</feature>
<evidence type="ECO:0000313" key="6">
    <source>
        <dbReference type="EMBL" id="KAA0201027.1"/>
    </source>
</evidence>
<keyword evidence="3 5" id="KW-1133">Transmembrane helix</keyword>
<evidence type="ECO:0000256" key="3">
    <source>
        <dbReference type="ARBA" id="ARBA00022989"/>
    </source>
</evidence>
<evidence type="ECO:0000256" key="1">
    <source>
        <dbReference type="ARBA" id="ARBA00004141"/>
    </source>
</evidence>
<evidence type="ECO:0000256" key="4">
    <source>
        <dbReference type="ARBA" id="ARBA00023136"/>
    </source>
</evidence>
<feature type="transmembrane region" description="Helical" evidence="5">
    <location>
        <begin position="20"/>
        <end position="42"/>
    </location>
</feature>
<name>A0A6A0H605_HYAAZ</name>
<reference evidence="6" key="2">
    <citation type="journal article" date="2018" name="Environ. Sci. Technol.">
        <title>The Toxicogenome of Hyalella azteca: A Model for Sediment Ecotoxicology and Evolutionary Toxicology.</title>
        <authorList>
            <person name="Poynton H.C."/>
            <person name="Hasenbein S."/>
            <person name="Benoit J.B."/>
            <person name="Sepulveda M.S."/>
            <person name="Poelchau M.F."/>
            <person name="Hughes D.S.T."/>
            <person name="Murali S.C."/>
            <person name="Chen S."/>
            <person name="Glastad K.M."/>
            <person name="Goodisman M.A.D."/>
            <person name="Werren J.H."/>
            <person name="Vineis J.H."/>
            <person name="Bowen J.L."/>
            <person name="Friedrich M."/>
            <person name="Jones J."/>
            <person name="Robertson H.M."/>
            <person name="Feyereisen R."/>
            <person name="Mechler-Hickson A."/>
            <person name="Mathers N."/>
            <person name="Lee C.E."/>
            <person name="Colbourne J.K."/>
            <person name="Biales A."/>
            <person name="Johnston J.S."/>
            <person name="Wellborn G.A."/>
            <person name="Rosendale A.J."/>
            <person name="Cridge A.G."/>
            <person name="Munoz-Torres M.C."/>
            <person name="Bain P.A."/>
            <person name="Manny A.R."/>
            <person name="Major K.M."/>
            <person name="Lambert F.N."/>
            <person name="Vulpe C.D."/>
            <person name="Tuck P."/>
            <person name="Blalock B.J."/>
            <person name="Lin Y.Y."/>
            <person name="Smith M.E."/>
            <person name="Ochoa-Acuna H."/>
            <person name="Chen M.M."/>
            <person name="Childers C.P."/>
            <person name="Qu J."/>
            <person name="Dugan S."/>
            <person name="Lee S.L."/>
            <person name="Chao H."/>
            <person name="Dinh H."/>
            <person name="Han Y."/>
            <person name="Doddapaneni H."/>
            <person name="Worley K.C."/>
            <person name="Muzny D.M."/>
            <person name="Gibbs R.A."/>
            <person name="Richards S."/>
        </authorList>
    </citation>
    <scope>NUCLEOTIDE SEQUENCE</scope>
    <source>
        <strain evidence="6">HAZT.00-mixed</strain>
        <tissue evidence="6">Whole organism</tissue>
    </source>
</reference>
<keyword evidence="4 5" id="KW-0472">Membrane</keyword>
<dbReference type="InterPro" id="IPR002293">
    <property type="entry name" value="AA/rel_permease1"/>
</dbReference>